<dbReference type="InterPro" id="IPR035897">
    <property type="entry name" value="Toll_tir_struct_dom_sf"/>
</dbReference>
<dbReference type="SUPFAM" id="SSF52200">
    <property type="entry name" value="Toll/Interleukin receptor TIR domain"/>
    <property type="match status" value="1"/>
</dbReference>
<evidence type="ECO:0000259" key="1">
    <source>
        <dbReference type="PROSITE" id="PS50104"/>
    </source>
</evidence>
<dbReference type="OrthoDB" id="344630at2"/>
<name>A6F385_9GAMM</name>
<dbReference type="PROSITE" id="PS50104">
    <property type="entry name" value="TIR"/>
    <property type="match status" value="1"/>
</dbReference>
<protein>
    <recommendedName>
        <fullName evidence="1">TIR domain-containing protein</fullName>
    </recommendedName>
</protein>
<keyword evidence="3" id="KW-1185">Reference proteome</keyword>
<accession>A6F385</accession>
<reference evidence="2 3" key="1">
    <citation type="submission" date="2007-06" db="EMBL/GenBank/DDBJ databases">
        <authorList>
            <person name="Green D."/>
            <person name="Ferriera S."/>
            <person name="Johnson J."/>
            <person name="Kravitz S."/>
            <person name="Beeson K."/>
            <person name="Sutton G."/>
            <person name="Rogers Y.-H."/>
            <person name="Friedman R."/>
            <person name="Frazier M."/>
            <person name="Venter J.C."/>
        </authorList>
    </citation>
    <scope>NUCLEOTIDE SEQUENCE [LARGE SCALE GENOMIC DNA]</scope>
    <source>
        <strain evidence="2 3">DG893</strain>
    </source>
</reference>
<organism evidence="2 3">
    <name type="scientific">Marinobacter algicola DG893</name>
    <dbReference type="NCBI Taxonomy" id="443152"/>
    <lineage>
        <taxon>Bacteria</taxon>
        <taxon>Pseudomonadati</taxon>
        <taxon>Pseudomonadota</taxon>
        <taxon>Gammaproteobacteria</taxon>
        <taxon>Pseudomonadales</taxon>
        <taxon>Marinobacteraceae</taxon>
        <taxon>Marinobacter</taxon>
    </lineage>
</organism>
<comment type="caution">
    <text evidence="2">The sequence shown here is derived from an EMBL/GenBank/DDBJ whole genome shotgun (WGS) entry which is preliminary data.</text>
</comment>
<evidence type="ECO:0000313" key="2">
    <source>
        <dbReference type="EMBL" id="EDM46813.1"/>
    </source>
</evidence>
<dbReference type="EMBL" id="ABCP01000029">
    <property type="protein sequence ID" value="EDM46813.1"/>
    <property type="molecule type" value="Genomic_DNA"/>
</dbReference>
<proteinExistence type="predicted"/>
<dbReference type="Gene3D" id="3.40.50.10140">
    <property type="entry name" value="Toll/interleukin-1 receptor homology (TIR) domain"/>
    <property type="match status" value="1"/>
</dbReference>
<sequence length="310" mass="34801">MRAIEKIELLEKIAQELQLRMTFSEIDIFFDAHGVKYAGIVPSANSKRIYAKEVLAKEKSEDLILKIAEELDIPHNYSTKSPREATFWKPGFFRLFLTHLASFKVQTSHLQSVLKRYAISAFVAHEDIEPSREWQQEIEAGLSTMDALAAILMDGFRESNWCDQEIGVAVGRDVLIIPIRKGMDPYGFIGKYQGIQGVNKTVGEVAEQVFITIVKSPKTRSKMLLALCNAIGQSTDIDEALDKVAILKSVDAVPEDNLEKLKDRVKDNSVLSESENFLASFNGMLAKFGVNKLVLVDAKAEDEWDDDIPF</sequence>
<dbReference type="Proteomes" id="UP000005856">
    <property type="component" value="Unassembled WGS sequence"/>
</dbReference>
<dbReference type="InterPro" id="IPR000157">
    <property type="entry name" value="TIR_dom"/>
</dbReference>
<dbReference type="eggNOG" id="ENOG502Z958">
    <property type="taxonomic scope" value="Bacteria"/>
</dbReference>
<feature type="domain" description="TIR" evidence="1">
    <location>
        <begin position="88"/>
        <end position="213"/>
    </location>
</feature>
<dbReference type="STRING" id="443152.MDG893_09075"/>
<dbReference type="Pfam" id="PF13676">
    <property type="entry name" value="TIR_2"/>
    <property type="match status" value="1"/>
</dbReference>
<gene>
    <name evidence="2" type="ORF">MDG893_09075</name>
</gene>
<evidence type="ECO:0000313" key="3">
    <source>
        <dbReference type="Proteomes" id="UP000005856"/>
    </source>
</evidence>
<dbReference type="GO" id="GO:0007165">
    <property type="term" value="P:signal transduction"/>
    <property type="evidence" value="ECO:0007669"/>
    <property type="project" value="InterPro"/>
</dbReference>
<dbReference type="RefSeq" id="WP_007154719.1">
    <property type="nucleotide sequence ID" value="NZ_ABCP01000029.1"/>
</dbReference>
<dbReference type="AlphaFoldDB" id="A6F385"/>